<comment type="cofactor">
    <cofactor evidence="12">
        <name>Mg(2+)</name>
        <dbReference type="ChEBI" id="CHEBI:18420"/>
    </cofactor>
    <text evidence="12">Requires a divalent cation, most likely magnesium in vivo, as an electrophilic catalyst to aid phosphoryl group transfer. It is the chelate of the metal and the nucleotide that is the actual substrate.</text>
</comment>
<evidence type="ECO:0000256" key="1">
    <source>
        <dbReference type="ARBA" id="ARBA00005380"/>
    </source>
</evidence>
<dbReference type="InterPro" id="IPR011611">
    <property type="entry name" value="PfkB_dom"/>
</dbReference>
<gene>
    <name evidence="12" type="primary">rbsK</name>
    <name evidence="14" type="ORF">V6575_19140</name>
</gene>
<organism evidence="14 15">
    <name type="scientific">Roseibium algae</name>
    <dbReference type="NCBI Taxonomy" id="3123038"/>
    <lineage>
        <taxon>Bacteria</taxon>
        <taxon>Pseudomonadati</taxon>
        <taxon>Pseudomonadota</taxon>
        <taxon>Alphaproteobacteria</taxon>
        <taxon>Hyphomicrobiales</taxon>
        <taxon>Stappiaceae</taxon>
        <taxon>Roseibium</taxon>
    </lineage>
</organism>
<dbReference type="Gene3D" id="3.40.1190.20">
    <property type="match status" value="1"/>
</dbReference>
<feature type="domain" description="Carbohydrate kinase PfkB" evidence="13">
    <location>
        <begin position="2"/>
        <end position="288"/>
    </location>
</feature>
<keyword evidence="7 12" id="KW-0418">Kinase</keyword>
<proteinExistence type="inferred from homology"/>
<dbReference type="PANTHER" id="PTHR10584">
    <property type="entry name" value="SUGAR KINASE"/>
    <property type="match status" value="1"/>
</dbReference>
<feature type="binding site" evidence="12">
    <location>
        <begin position="245"/>
        <end position="246"/>
    </location>
    <ligand>
        <name>ATP</name>
        <dbReference type="ChEBI" id="CHEBI:30616"/>
    </ligand>
</feature>
<dbReference type="GO" id="GO:0004747">
    <property type="term" value="F:ribokinase activity"/>
    <property type="evidence" value="ECO:0007669"/>
    <property type="project" value="UniProtKB-EC"/>
</dbReference>
<comment type="catalytic activity">
    <reaction evidence="12">
        <text>D-ribose + ATP = D-ribose 5-phosphate + ADP + H(+)</text>
        <dbReference type="Rhea" id="RHEA:13697"/>
        <dbReference type="ChEBI" id="CHEBI:15378"/>
        <dbReference type="ChEBI" id="CHEBI:30616"/>
        <dbReference type="ChEBI" id="CHEBI:47013"/>
        <dbReference type="ChEBI" id="CHEBI:78346"/>
        <dbReference type="ChEBI" id="CHEBI:456216"/>
        <dbReference type="EC" id="2.7.1.15"/>
    </reaction>
</comment>
<feature type="binding site" evidence="12">
    <location>
        <position position="242"/>
    </location>
    <ligand>
        <name>K(+)</name>
        <dbReference type="ChEBI" id="CHEBI:29103"/>
    </ligand>
</feature>
<dbReference type="PANTHER" id="PTHR10584:SF166">
    <property type="entry name" value="RIBOKINASE"/>
    <property type="match status" value="1"/>
</dbReference>
<comment type="caution">
    <text evidence="14">The sequence shown here is derived from an EMBL/GenBank/DDBJ whole genome shotgun (WGS) entry which is preliminary data.</text>
</comment>
<comment type="subcellular location">
    <subcellularLocation>
        <location evidence="12">Cytoplasm</location>
    </subcellularLocation>
</comment>
<comment type="pathway">
    <text evidence="12">Carbohydrate metabolism; D-ribose degradation; D-ribose 5-phosphate from beta-D-ribopyranose: step 2/2.</text>
</comment>
<feature type="binding site" evidence="12">
    <location>
        <begin position="9"/>
        <end position="11"/>
    </location>
    <ligand>
        <name>substrate</name>
    </ligand>
</feature>
<evidence type="ECO:0000256" key="7">
    <source>
        <dbReference type="ARBA" id="ARBA00022777"/>
    </source>
</evidence>
<keyword evidence="4 12" id="KW-0808">Transferase</keyword>
<keyword evidence="6 12" id="KW-0547">Nucleotide-binding</keyword>
<dbReference type="PRINTS" id="PR00990">
    <property type="entry name" value="RIBOKINASE"/>
</dbReference>
<feature type="active site" description="Proton acceptor" evidence="12">
    <location>
        <position position="246"/>
    </location>
</feature>
<dbReference type="Proteomes" id="UP001385499">
    <property type="component" value="Unassembled WGS sequence"/>
</dbReference>
<feature type="binding site" evidence="12">
    <location>
        <position position="281"/>
    </location>
    <ligand>
        <name>K(+)</name>
        <dbReference type="ChEBI" id="CHEBI:29103"/>
    </ligand>
</feature>
<evidence type="ECO:0000313" key="14">
    <source>
        <dbReference type="EMBL" id="MEJ8476212.1"/>
    </source>
</evidence>
<dbReference type="HAMAP" id="MF_01987">
    <property type="entry name" value="Ribokinase"/>
    <property type="match status" value="1"/>
</dbReference>
<comment type="subunit">
    <text evidence="12">Homodimer.</text>
</comment>
<reference evidence="14 15" key="1">
    <citation type="submission" date="2024-02" db="EMBL/GenBank/DDBJ databases">
        <title>Roseibium algae sp. nov., isolated from marine alga (Grateloupia sp.), showing potential in myo-inositol conversion.</title>
        <authorList>
            <person name="Wang Y."/>
        </authorList>
    </citation>
    <scope>NUCLEOTIDE SEQUENCE [LARGE SCALE GENOMIC DNA]</scope>
    <source>
        <strain evidence="14 15">H3510</strain>
    </source>
</reference>
<keyword evidence="11 12" id="KW-0119">Carbohydrate metabolism</keyword>
<comment type="similarity">
    <text evidence="12">Belongs to the carbohydrate kinase PfkB family. Ribokinase subfamily.</text>
</comment>
<dbReference type="CDD" id="cd01174">
    <property type="entry name" value="ribokinase"/>
    <property type="match status" value="1"/>
</dbReference>
<name>A0ABU8TPW7_9HYPH</name>
<comment type="activity regulation">
    <text evidence="12">Activated by a monovalent cation that binds near, but not in, the active site. The most likely occupant of the site in vivo is potassium. Ion binding induces a conformational change that may alter substrate affinity.</text>
</comment>
<feature type="binding site" evidence="12">
    <location>
        <begin position="37"/>
        <end position="41"/>
    </location>
    <ligand>
        <name>substrate</name>
    </ligand>
</feature>
<dbReference type="PROSITE" id="PS00584">
    <property type="entry name" value="PFKB_KINASES_2"/>
    <property type="match status" value="1"/>
</dbReference>
<keyword evidence="5 12" id="KW-0479">Metal-binding</keyword>
<dbReference type="InterPro" id="IPR002139">
    <property type="entry name" value="Ribo/fructo_kinase"/>
</dbReference>
<dbReference type="RefSeq" id="WP_340276620.1">
    <property type="nucleotide sequence ID" value="NZ_JBAKIA010000016.1"/>
</dbReference>
<dbReference type="Pfam" id="PF00294">
    <property type="entry name" value="PfkB"/>
    <property type="match status" value="1"/>
</dbReference>
<dbReference type="EMBL" id="JBAKIA010000016">
    <property type="protein sequence ID" value="MEJ8476212.1"/>
    <property type="molecule type" value="Genomic_DNA"/>
</dbReference>
<sequence length="303" mass="30937">MITVFGSINLDLVVAVQRLPTRGETVIGSEHQAFAGGKGSNQALAARRAGGSVRMVGAVGTDAFADGALENLKSAGVDLETVRRLGGATGLAFIGVEGSGENQIIVASGANRQVAASWLEPLLTSDQDTLLMQGEVPEAEIVKALEIGRKAGATMIWNPAPVPSATNASLVRGVDILVVNEGEAKELAELLGLPSSPESFIDAMATECELVVVTLGGNGVIAGKGTTRYRILSPKITVMDTTGAGDAFCGALSAAVDRGAETELALKEAVAAGSLACLATGAQSSAPDRDEIIRMAVNLKNEL</sequence>
<evidence type="ECO:0000313" key="15">
    <source>
        <dbReference type="Proteomes" id="UP001385499"/>
    </source>
</evidence>
<evidence type="ECO:0000256" key="2">
    <source>
        <dbReference type="ARBA" id="ARBA00012035"/>
    </source>
</evidence>
<comment type="similarity">
    <text evidence="1">Belongs to the carbohydrate kinase pfkB family.</text>
</comment>
<evidence type="ECO:0000256" key="3">
    <source>
        <dbReference type="ARBA" id="ARBA00016943"/>
    </source>
</evidence>
<feature type="binding site" evidence="12">
    <location>
        <position position="279"/>
    </location>
    <ligand>
        <name>K(+)</name>
        <dbReference type="ChEBI" id="CHEBI:29103"/>
    </ligand>
</feature>
<comment type="function">
    <text evidence="12">Catalyzes the phosphorylation of ribose at O-5 in a reaction requiring ATP and magnesium. The resulting D-ribose-5-phosphate can then be used either for sythesis of nucleotides, histidine, and tryptophan, or as a component of the pentose phosphate pathway.</text>
</comment>
<dbReference type="InterPro" id="IPR002173">
    <property type="entry name" value="Carboh/pur_kinase_PfkB_CS"/>
</dbReference>
<dbReference type="InterPro" id="IPR011877">
    <property type="entry name" value="Ribokinase"/>
</dbReference>
<keyword evidence="8 12" id="KW-0067">ATP-binding</keyword>
<keyword evidence="15" id="KW-1185">Reference proteome</keyword>
<protein>
    <recommendedName>
        <fullName evidence="3 12">Ribokinase</fullName>
        <shortName evidence="12">RK</shortName>
        <ecNumber evidence="2 12">2.7.1.15</ecNumber>
    </recommendedName>
</protein>
<evidence type="ECO:0000256" key="10">
    <source>
        <dbReference type="ARBA" id="ARBA00022958"/>
    </source>
</evidence>
<keyword evidence="10 12" id="KW-0630">Potassium</keyword>
<evidence type="ECO:0000256" key="9">
    <source>
        <dbReference type="ARBA" id="ARBA00022842"/>
    </source>
</evidence>
<accession>A0ABU8TPW7</accession>
<dbReference type="EC" id="2.7.1.15" evidence="2 12"/>
<feature type="binding site" evidence="12">
    <location>
        <position position="135"/>
    </location>
    <ligand>
        <name>substrate</name>
    </ligand>
</feature>
<evidence type="ECO:0000256" key="4">
    <source>
        <dbReference type="ARBA" id="ARBA00022679"/>
    </source>
</evidence>
<evidence type="ECO:0000256" key="12">
    <source>
        <dbReference type="HAMAP-Rule" id="MF_01987"/>
    </source>
</evidence>
<evidence type="ECO:0000256" key="8">
    <source>
        <dbReference type="ARBA" id="ARBA00022840"/>
    </source>
</evidence>
<feature type="binding site" evidence="12">
    <location>
        <position position="246"/>
    </location>
    <ligand>
        <name>substrate</name>
    </ligand>
</feature>
<evidence type="ECO:0000259" key="13">
    <source>
        <dbReference type="Pfam" id="PF00294"/>
    </source>
</evidence>
<feature type="binding site" evidence="12">
    <location>
        <position position="240"/>
    </location>
    <ligand>
        <name>K(+)</name>
        <dbReference type="ChEBI" id="CHEBI:29103"/>
    </ligand>
</feature>
<comment type="caution">
    <text evidence="12">Lacks conserved residue(s) required for the propagation of feature annotation.</text>
</comment>
<feature type="binding site" evidence="12">
    <location>
        <position position="276"/>
    </location>
    <ligand>
        <name>K(+)</name>
        <dbReference type="ChEBI" id="CHEBI:29103"/>
    </ligand>
</feature>
<feature type="binding site" evidence="12">
    <location>
        <position position="180"/>
    </location>
    <ligand>
        <name>ATP</name>
        <dbReference type="ChEBI" id="CHEBI:30616"/>
    </ligand>
</feature>
<keyword evidence="9 12" id="KW-0460">Magnesium</keyword>
<dbReference type="SUPFAM" id="SSF53613">
    <property type="entry name" value="Ribokinase-like"/>
    <property type="match status" value="1"/>
</dbReference>
<evidence type="ECO:0000256" key="6">
    <source>
        <dbReference type="ARBA" id="ARBA00022741"/>
    </source>
</evidence>
<dbReference type="InterPro" id="IPR029056">
    <property type="entry name" value="Ribokinase-like"/>
</dbReference>
<feature type="binding site" evidence="12">
    <location>
        <position position="285"/>
    </location>
    <ligand>
        <name>K(+)</name>
        <dbReference type="ChEBI" id="CHEBI:29103"/>
    </ligand>
</feature>
<evidence type="ECO:0000256" key="5">
    <source>
        <dbReference type="ARBA" id="ARBA00022723"/>
    </source>
</evidence>
<evidence type="ECO:0000256" key="11">
    <source>
        <dbReference type="ARBA" id="ARBA00023277"/>
    </source>
</evidence>
<keyword evidence="12" id="KW-0963">Cytoplasm</keyword>
<feature type="binding site" evidence="12">
    <location>
        <begin position="214"/>
        <end position="219"/>
    </location>
    <ligand>
        <name>ATP</name>
        <dbReference type="ChEBI" id="CHEBI:30616"/>
    </ligand>
</feature>